<dbReference type="GO" id="GO:0003723">
    <property type="term" value="F:RNA binding"/>
    <property type="evidence" value="ECO:0007669"/>
    <property type="project" value="InterPro"/>
</dbReference>
<evidence type="ECO:0000313" key="2">
    <source>
        <dbReference type="EMBL" id="PSL44641.1"/>
    </source>
</evidence>
<dbReference type="GO" id="GO:0016788">
    <property type="term" value="F:hydrolase activity, acting on ester bonds"/>
    <property type="evidence" value="ECO:0007669"/>
    <property type="project" value="InterPro"/>
</dbReference>
<protein>
    <submittedName>
        <fullName evidence="2">Type I toxin-antitoxin system toxin SymE</fullName>
    </submittedName>
</protein>
<dbReference type="GO" id="GO:0005737">
    <property type="term" value="C:cytoplasm"/>
    <property type="evidence" value="ECO:0007669"/>
    <property type="project" value="InterPro"/>
</dbReference>
<feature type="domain" description="Toxin SymE-like" evidence="1">
    <location>
        <begin position="26"/>
        <end position="78"/>
    </location>
</feature>
<dbReference type="Pfam" id="PF08845">
    <property type="entry name" value="SymE_toxin"/>
    <property type="match status" value="1"/>
</dbReference>
<comment type="caution">
    <text evidence="2">The sequence shown here is derived from an EMBL/GenBank/DDBJ whole genome shotgun (WGS) entry which is preliminary data.</text>
</comment>
<accession>A0A2P8HEN1</accession>
<keyword evidence="3" id="KW-1185">Reference proteome</keyword>
<dbReference type="EMBL" id="PYAW01000005">
    <property type="protein sequence ID" value="PSL44641.1"/>
    <property type="molecule type" value="Genomic_DNA"/>
</dbReference>
<organism evidence="2 3">
    <name type="scientific">Chitinophaga niastensis</name>
    <dbReference type="NCBI Taxonomy" id="536980"/>
    <lineage>
        <taxon>Bacteria</taxon>
        <taxon>Pseudomonadati</taxon>
        <taxon>Bacteroidota</taxon>
        <taxon>Chitinophagia</taxon>
        <taxon>Chitinophagales</taxon>
        <taxon>Chitinophagaceae</taxon>
        <taxon>Chitinophaga</taxon>
    </lineage>
</organism>
<dbReference type="Proteomes" id="UP000240971">
    <property type="component" value="Unassembled WGS sequence"/>
</dbReference>
<dbReference type="InterPro" id="IPR014944">
    <property type="entry name" value="Toxin_SymE-like"/>
</dbReference>
<proteinExistence type="predicted"/>
<dbReference type="GO" id="GO:0016070">
    <property type="term" value="P:RNA metabolic process"/>
    <property type="evidence" value="ECO:0007669"/>
    <property type="project" value="InterPro"/>
</dbReference>
<evidence type="ECO:0000259" key="1">
    <source>
        <dbReference type="Pfam" id="PF08845"/>
    </source>
</evidence>
<reference evidence="2 3" key="1">
    <citation type="submission" date="2018-03" db="EMBL/GenBank/DDBJ databases">
        <title>Genomic Encyclopedia of Archaeal and Bacterial Type Strains, Phase II (KMG-II): from individual species to whole genera.</title>
        <authorList>
            <person name="Goeker M."/>
        </authorList>
    </citation>
    <scope>NUCLEOTIDE SEQUENCE [LARGE SCALE GENOMIC DNA]</scope>
    <source>
        <strain evidence="2 3">DSM 24859</strain>
    </source>
</reference>
<gene>
    <name evidence="2" type="ORF">CLV51_10513</name>
</gene>
<evidence type="ECO:0000313" key="3">
    <source>
        <dbReference type="Proteomes" id="UP000240971"/>
    </source>
</evidence>
<dbReference type="AlphaFoldDB" id="A0A2P8HEN1"/>
<sequence>MLVLYCNYKYIYVSINTINMKNQHKTRHLTVNYIHQERTYECKQVPSISLAGIWVQNAGFKIGDKVMVDVEENRIVISRLKPDPSETTPEKANGKMKMREIRNALI</sequence>
<name>A0A2P8HEN1_CHINA</name>